<comment type="caution">
    <text evidence="2">The sequence shown here is derived from an EMBL/GenBank/DDBJ whole genome shotgun (WGS) entry which is preliminary data.</text>
</comment>
<protein>
    <submittedName>
        <fullName evidence="2">Uncharacterized protein</fullName>
    </submittedName>
</protein>
<feature type="transmembrane region" description="Helical" evidence="1">
    <location>
        <begin position="187"/>
        <end position="207"/>
    </location>
</feature>
<dbReference type="RefSeq" id="WP_118095281.1">
    <property type="nucleotide sequence ID" value="NZ_QSIO01000001.1"/>
</dbReference>
<name>A0A414CLL6_STRPA</name>
<proteinExistence type="predicted"/>
<evidence type="ECO:0000256" key="1">
    <source>
        <dbReference type="SAM" id="Phobius"/>
    </source>
</evidence>
<keyword evidence="1" id="KW-0472">Membrane</keyword>
<feature type="transmembrane region" description="Helical" evidence="1">
    <location>
        <begin position="37"/>
        <end position="56"/>
    </location>
</feature>
<accession>A0A414CLL6</accession>
<keyword evidence="1" id="KW-0812">Transmembrane</keyword>
<reference evidence="2 3" key="1">
    <citation type="submission" date="2018-08" db="EMBL/GenBank/DDBJ databases">
        <title>A genome reference for cultivated species of the human gut microbiota.</title>
        <authorList>
            <person name="Zou Y."/>
            <person name="Xue W."/>
            <person name="Luo G."/>
        </authorList>
    </citation>
    <scope>NUCLEOTIDE SEQUENCE [LARGE SCALE GENOMIC DNA]</scope>
    <source>
        <strain evidence="2 3">AM33-3BH</strain>
    </source>
</reference>
<gene>
    <name evidence="2" type="ORF">DW820_01910</name>
</gene>
<dbReference type="Proteomes" id="UP000285773">
    <property type="component" value="Unassembled WGS sequence"/>
</dbReference>
<organism evidence="2 3">
    <name type="scientific">Streptococcus parasanguinis</name>
    <dbReference type="NCBI Taxonomy" id="1318"/>
    <lineage>
        <taxon>Bacteria</taxon>
        <taxon>Bacillati</taxon>
        <taxon>Bacillota</taxon>
        <taxon>Bacilli</taxon>
        <taxon>Lactobacillales</taxon>
        <taxon>Streptococcaceae</taxon>
        <taxon>Streptococcus</taxon>
    </lineage>
</organism>
<feature type="transmembrane region" description="Helical" evidence="1">
    <location>
        <begin position="76"/>
        <end position="97"/>
    </location>
</feature>
<feature type="transmembrane region" description="Helical" evidence="1">
    <location>
        <begin position="157"/>
        <end position="181"/>
    </location>
</feature>
<evidence type="ECO:0000313" key="2">
    <source>
        <dbReference type="EMBL" id="RHC95907.1"/>
    </source>
</evidence>
<evidence type="ECO:0000313" key="3">
    <source>
        <dbReference type="Proteomes" id="UP000285773"/>
    </source>
</evidence>
<dbReference type="EMBL" id="QSIO01000001">
    <property type="protein sequence ID" value="RHC95907.1"/>
    <property type="molecule type" value="Genomic_DNA"/>
</dbReference>
<keyword evidence="1" id="KW-1133">Transmembrane helix</keyword>
<dbReference type="AlphaFoldDB" id="A0A414CLL6"/>
<sequence length="228" mass="26242">MESRRLKNKKQELESYQKRVVAYAKRQKNPLYMLGDWLLTLCALGIILVEEIYKFFRYRLNLESFSRFLKEDVRWYRVWIHFTLAFLLPVMIFSIGITSQSGSFWSNFYHRLSQGVLFSTTVSLAATLVTDFVENLQPETKSDGKNRSTKRTVYQISVDQATVIGLLLTIVILMVASFLFTQSGSQGINFTGLVLQFVLYAGALLLYGSGGRVDAEKLYEEAHTEREE</sequence>